<evidence type="ECO:0000256" key="1">
    <source>
        <dbReference type="SAM" id="SignalP"/>
    </source>
</evidence>
<feature type="signal peptide" evidence="1">
    <location>
        <begin position="1"/>
        <end position="20"/>
    </location>
</feature>
<feature type="chain" id="PRO_5016987836" evidence="1">
    <location>
        <begin position="21"/>
        <end position="480"/>
    </location>
</feature>
<dbReference type="AlphaFoldDB" id="A0A377JPB0"/>
<protein>
    <submittedName>
        <fullName evidence="2">Putative lipoprotein</fullName>
    </submittedName>
</protein>
<gene>
    <name evidence="2" type="ORF">NCTC12221_00952</name>
</gene>
<accession>A0A377JPB0</accession>
<dbReference type="EMBL" id="UGHZ01000001">
    <property type="protein sequence ID" value="STP09507.1"/>
    <property type="molecule type" value="Genomic_DNA"/>
</dbReference>
<dbReference type="PROSITE" id="PS51257">
    <property type="entry name" value="PROKAR_LIPOPROTEIN"/>
    <property type="match status" value="1"/>
</dbReference>
<evidence type="ECO:0000313" key="2">
    <source>
        <dbReference type="EMBL" id="STP09507.1"/>
    </source>
</evidence>
<keyword evidence="1" id="KW-0732">Signal</keyword>
<name>A0A377JPB0_9HELI</name>
<evidence type="ECO:0000313" key="3">
    <source>
        <dbReference type="Proteomes" id="UP000255335"/>
    </source>
</evidence>
<sequence length="480" mass="53017">MRYVYSVLVPLWLILMTACSHQGALQTFNEHYYGGEDTKAYEYAKSQAGKDGDVLWNLQAGVSGFGSSQEDTATLLEQGEGLFSKYESEGLMGGLFGNVGAVLVNENVKTYRGNIYEGVLFNYYKALNAMELGDYALARVEFNRANDRQRRAKEYFRKDINKAMEESKKENASNEDLKNIDAGHTKESTASILESQYSNLKNFNIYEGFINPAVSYVSALFFMSEADYSKATDLYKEAYGITHAYVINQDLEVMNKRKRGDKTKYTWFIIEDGKSASLEELSIDLPAYLVSESVLHVGVSIPQLKEGVPSASLYQAVSYTDKREYKAFEVSDTDGVIANEFSEKLPFILTRAISSAILKATTQATLNNVGGDQFGAAGAIVGSLVGAAYSAATNNADVRITTALPKRVLALQVPNNTSDFTLQADGNTLYEVSFSCKKDTESEKKASNVIVLCDKNDNILYLRSKGKNPTYQILKGGINE</sequence>
<proteinExistence type="predicted"/>
<organism evidence="2 3">
    <name type="scientific">Helicobacter cinaedi</name>
    <dbReference type="NCBI Taxonomy" id="213"/>
    <lineage>
        <taxon>Bacteria</taxon>
        <taxon>Pseudomonadati</taxon>
        <taxon>Campylobacterota</taxon>
        <taxon>Epsilonproteobacteria</taxon>
        <taxon>Campylobacterales</taxon>
        <taxon>Helicobacteraceae</taxon>
        <taxon>Helicobacter</taxon>
    </lineage>
</organism>
<reference evidence="2 3" key="1">
    <citation type="submission" date="2018-06" db="EMBL/GenBank/DDBJ databases">
        <authorList>
            <consortium name="Pathogen Informatics"/>
            <person name="Doyle S."/>
        </authorList>
    </citation>
    <scope>NUCLEOTIDE SEQUENCE [LARGE SCALE GENOMIC DNA]</scope>
    <source>
        <strain evidence="2 3">NCTC12221</strain>
    </source>
</reference>
<dbReference type="Proteomes" id="UP000255335">
    <property type="component" value="Unassembled WGS sequence"/>
</dbReference>
<keyword evidence="2" id="KW-0449">Lipoprotein</keyword>
<dbReference type="RefSeq" id="WP_115026194.1">
    <property type="nucleotide sequence ID" value="NZ_UGHZ01000001.1"/>
</dbReference>